<protein>
    <submittedName>
        <fullName evidence="1">Uncharacterized protein</fullName>
    </submittedName>
</protein>
<accession>A0A5J5B1H2</accession>
<dbReference type="AlphaFoldDB" id="A0A5J5B1H2"/>
<organism evidence="1 2">
    <name type="scientific">Nyssa sinensis</name>
    <dbReference type="NCBI Taxonomy" id="561372"/>
    <lineage>
        <taxon>Eukaryota</taxon>
        <taxon>Viridiplantae</taxon>
        <taxon>Streptophyta</taxon>
        <taxon>Embryophyta</taxon>
        <taxon>Tracheophyta</taxon>
        <taxon>Spermatophyta</taxon>
        <taxon>Magnoliopsida</taxon>
        <taxon>eudicotyledons</taxon>
        <taxon>Gunneridae</taxon>
        <taxon>Pentapetalae</taxon>
        <taxon>asterids</taxon>
        <taxon>Cornales</taxon>
        <taxon>Nyssaceae</taxon>
        <taxon>Nyssa</taxon>
    </lineage>
</organism>
<dbReference type="PANTHER" id="PTHR47481">
    <property type="match status" value="1"/>
</dbReference>
<name>A0A5J5B1H2_9ASTE</name>
<keyword evidence="2" id="KW-1185">Reference proteome</keyword>
<reference evidence="1 2" key="1">
    <citation type="submission" date="2019-09" db="EMBL/GenBank/DDBJ databases">
        <title>A chromosome-level genome assembly of the Chinese tupelo Nyssa sinensis.</title>
        <authorList>
            <person name="Yang X."/>
            <person name="Kang M."/>
            <person name="Yang Y."/>
            <person name="Xiong H."/>
            <person name="Wang M."/>
            <person name="Zhang Z."/>
            <person name="Wang Z."/>
            <person name="Wu H."/>
            <person name="Ma T."/>
            <person name="Liu J."/>
            <person name="Xi Z."/>
        </authorList>
    </citation>
    <scope>NUCLEOTIDE SEQUENCE [LARGE SCALE GENOMIC DNA]</scope>
    <source>
        <strain evidence="1">J267</strain>
        <tissue evidence="1">Leaf</tissue>
    </source>
</reference>
<proteinExistence type="predicted"/>
<dbReference type="PANTHER" id="PTHR47481:SF36">
    <property type="entry name" value="CCHC-TYPE DOMAIN-CONTAINING PROTEIN"/>
    <property type="match status" value="1"/>
</dbReference>
<gene>
    <name evidence="1" type="ORF">F0562_029639</name>
</gene>
<evidence type="ECO:0000313" key="1">
    <source>
        <dbReference type="EMBL" id="KAA8537135.1"/>
    </source>
</evidence>
<dbReference type="Pfam" id="PF14223">
    <property type="entry name" value="Retrotran_gag_2"/>
    <property type="match status" value="1"/>
</dbReference>
<dbReference type="Proteomes" id="UP000325577">
    <property type="component" value="Linkage Group LG16"/>
</dbReference>
<evidence type="ECO:0000313" key="2">
    <source>
        <dbReference type="Proteomes" id="UP000325577"/>
    </source>
</evidence>
<sequence length="200" mass="22957">MTIALLPRHSGIRAIQSWALYFLGIFSVYKMSDLQVIGGIKKLNHHNYNTWSTCMMSYMQGQDLWEVVNGSETTQPEAEDTNGTLRKWKIKAGKAMFALKTTVEDDVLAHIRDAKTPEEAWDTFAKLFSKKNDTRLQLLESELLLLAQCDMTIAQYFHKVKSLCREISELDPQAPIQETRMKRIIIHGLRSEYRGFVATV</sequence>
<dbReference type="EMBL" id="CM018039">
    <property type="protein sequence ID" value="KAA8537135.1"/>
    <property type="molecule type" value="Genomic_DNA"/>
</dbReference>
<dbReference type="OrthoDB" id="1626798at2759"/>